<comment type="caution">
    <text evidence="3">The sequence shown here is derived from an EMBL/GenBank/DDBJ whole genome shotgun (WGS) entry which is preliminary data.</text>
</comment>
<proteinExistence type="predicted"/>
<dbReference type="Pfam" id="PF04707">
    <property type="entry name" value="PRELI"/>
    <property type="match status" value="1"/>
</dbReference>
<evidence type="ECO:0000313" key="3">
    <source>
        <dbReference type="EMBL" id="KAA3678435.1"/>
    </source>
</evidence>
<dbReference type="AlphaFoldDB" id="A0A5J4NS29"/>
<dbReference type="InterPro" id="IPR006797">
    <property type="entry name" value="PRELI/MSF1_dom"/>
</dbReference>
<evidence type="ECO:0000256" key="1">
    <source>
        <dbReference type="SAM" id="MobiDB-lite"/>
    </source>
</evidence>
<dbReference type="PANTHER" id="PTHR11158">
    <property type="entry name" value="MSF1/PX19 RELATED"/>
    <property type="match status" value="1"/>
</dbReference>
<dbReference type="PROSITE" id="PS50904">
    <property type="entry name" value="PRELI_MSF1"/>
    <property type="match status" value="1"/>
</dbReference>
<evidence type="ECO:0000313" key="4">
    <source>
        <dbReference type="Proteomes" id="UP000324629"/>
    </source>
</evidence>
<organism evidence="3 4">
    <name type="scientific">Paragonimus westermani</name>
    <dbReference type="NCBI Taxonomy" id="34504"/>
    <lineage>
        <taxon>Eukaryota</taxon>
        <taxon>Metazoa</taxon>
        <taxon>Spiralia</taxon>
        <taxon>Lophotrochozoa</taxon>
        <taxon>Platyhelminthes</taxon>
        <taxon>Trematoda</taxon>
        <taxon>Digenea</taxon>
        <taxon>Plagiorchiida</taxon>
        <taxon>Troglotremata</taxon>
        <taxon>Troglotrematidae</taxon>
        <taxon>Paragonimus</taxon>
    </lineage>
</organism>
<feature type="domain" description="PRELI/MSF1" evidence="2">
    <location>
        <begin position="1"/>
        <end position="174"/>
    </location>
</feature>
<evidence type="ECO:0000259" key="2">
    <source>
        <dbReference type="PROSITE" id="PS50904"/>
    </source>
</evidence>
<feature type="region of interest" description="Disordered" evidence="1">
    <location>
        <begin position="205"/>
        <end position="225"/>
    </location>
</feature>
<reference evidence="3 4" key="1">
    <citation type="journal article" date="2019" name="Gigascience">
        <title>Whole-genome sequence of the oriental lung fluke Paragonimus westermani.</title>
        <authorList>
            <person name="Oey H."/>
            <person name="Zakrzewski M."/>
            <person name="Narain K."/>
            <person name="Devi K.R."/>
            <person name="Agatsuma T."/>
            <person name="Nawaratna S."/>
            <person name="Gobert G.N."/>
            <person name="Jones M.K."/>
            <person name="Ragan M.A."/>
            <person name="McManus D.P."/>
            <person name="Krause L."/>
        </authorList>
    </citation>
    <scope>NUCLEOTIDE SEQUENCE [LARGE SCALE GENOMIC DNA]</scope>
    <source>
        <strain evidence="3 4">IND2009</strain>
    </source>
</reference>
<gene>
    <name evidence="3" type="ORF">DEA37_0004366</name>
</gene>
<dbReference type="GO" id="GO:0005758">
    <property type="term" value="C:mitochondrial intermembrane space"/>
    <property type="evidence" value="ECO:0007669"/>
    <property type="project" value="InterPro"/>
</dbReference>
<name>A0A5J4NS29_9TREM</name>
<dbReference type="InterPro" id="IPR037365">
    <property type="entry name" value="Slowmo/Ups"/>
</dbReference>
<protein>
    <recommendedName>
        <fullName evidence="2">PRELI/MSF1 domain-containing protein</fullName>
    </recommendedName>
</protein>
<dbReference type="Proteomes" id="UP000324629">
    <property type="component" value="Unassembled WGS sequence"/>
</dbReference>
<sequence length="225" mass="25751">MSPVGITQTLGFTWDYVASLFWHRYPNPFSKHVLTEDVLERRILPNARLYTKRLLLKQGLGKFPVWLQRFLSGTRELVIEESIMDMREKRVEIVTRNIGSLGKYATVIEYCAYTPGTTVPPTTLITRSLFIESNLSSTIRSPLTYFLSHRYRSTAKASLSGYEYVCNLHNTRTIRTQTDSSMSSRSKVSETIKTAARSRGREIREFSSNARPRVVMADSGPLDRN</sequence>
<keyword evidence="4" id="KW-1185">Reference proteome</keyword>
<accession>A0A5J4NS29</accession>
<dbReference type="EMBL" id="QNGE01001103">
    <property type="protein sequence ID" value="KAA3678435.1"/>
    <property type="molecule type" value="Genomic_DNA"/>
</dbReference>